<keyword evidence="2" id="KW-1185">Reference proteome</keyword>
<gene>
    <name evidence="1" type="ORF">OG913_26990</name>
</gene>
<sequence>MNVTVPLMAERGAAVTIGRIAPAALSARFRRPDANGEPILLASPIEPFPHGAFEHAKPPARSQGGA</sequence>
<name>A0ABZ1SKQ2_9ACTN</name>
<accession>A0ABZ1SKQ2</accession>
<evidence type="ECO:0000313" key="2">
    <source>
        <dbReference type="Proteomes" id="UP001432011"/>
    </source>
</evidence>
<dbReference type="Proteomes" id="UP001432011">
    <property type="component" value="Chromosome"/>
</dbReference>
<dbReference type="EMBL" id="CP108085">
    <property type="protein sequence ID" value="WUP73044.1"/>
    <property type="molecule type" value="Genomic_DNA"/>
</dbReference>
<protein>
    <submittedName>
        <fullName evidence="1">Uncharacterized protein</fullName>
    </submittedName>
</protein>
<evidence type="ECO:0000313" key="1">
    <source>
        <dbReference type="EMBL" id="WUP73044.1"/>
    </source>
</evidence>
<proteinExistence type="predicted"/>
<reference evidence="1" key="1">
    <citation type="submission" date="2022-10" db="EMBL/GenBank/DDBJ databases">
        <title>The complete genomes of actinobacterial strains from the NBC collection.</title>
        <authorList>
            <person name="Joergensen T.S."/>
            <person name="Alvarez Arevalo M."/>
            <person name="Sterndorff E.B."/>
            <person name="Faurdal D."/>
            <person name="Vuksanovic O."/>
            <person name="Mourched A.-S."/>
            <person name="Charusanti P."/>
            <person name="Shaw S."/>
            <person name="Blin K."/>
            <person name="Weber T."/>
        </authorList>
    </citation>
    <scope>NUCLEOTIDE SEQUENCE</scope>
    <source>
        <strain evidence="1">NBC_00254</strain>
    </source>
</reference>
<organism evidence="1 2">
    <name type="scientific">Microbispora hainanensis</name>
    <dbReference type="NCBI Taxonomy" id="568844"/>
    <lineage>
        <taxon>Bacteria</taxon>
        <taxon>Bacillati</taxon>
        <taxon>Actinomycetota</taxon>
        <taxon>Actinomycetes</taxon>
        <taxon>Streptosporangiales</taxon>
        <taxon>Streptosporangiaceae</taxon>
        <taxon>Microbispora</taxon>
    </lineage>
</organism>
<dbReference type="RefSeq" id="WP_328708657.1">
    <property type="nucleotide sequence ID" value="NZ_CP108085.1"/>
</dbReference>